<dbReference type="Gene3D" id="2.70.9.20">
    <property type="entry name" value="Major capsid protein Vp54"/>
    <property type="match status" value="1"/>
</dbReference>
<sequence>MSGFGGGSSGAGSLTQLLATGSMDAALTQNATRTFWKSSYQKHSLFALESINQPFTTQVQFGAESHITVNRQGDLLSWMYLKIVLPGLKVQNQADTVQPTQQSFASLDNDVAAQADVSHVLPYIEGAYTEASLNTKEQLIAEAKNSYEAAKYNAAPLPVAAQMQSTEMPDFDYAYWTEAIGFHLIKRAEFKVGGATIDTIWSELLFAMEELMGRAGRRLTETIGRTLRRPTELMKASRQEQILYVPLPWYFTKHPSLAFPLVAATYHNIQLWVQWAQLNSCIIKSRSNLVVLHAERNVPISDDHLRASLECTYVHLEAAERDALTANAGTQLIVQHQAHLQQVSSNNVTARLNFNFPVLEFYYFLRRKANKDAGDHFNFSGIGGRDPVVSAELLFNNTARVTQKPAVWWRAVQALQFHSSAPLTNIYSYSFSLSPEDPITPSGSANFSRLDSVELALTLQDDFGAAHDANSELFVFARSYNILKFTNGLAGLLYSN</sequence>
<dbReference type="SUPFAM" id="SSF49749">
    <property type="entry name" value="Group II dsDNA viruses VP"/>
    <property type="match status" value="2"/>
</dbReference>
<evidence type="ECO:0008006" key="4">
    <source>
        <dbReference type="Google" id="ProtNLM"/>
    </source>
</evidence>
<dbReference type="InterPro" id="IPR007542">
    <property type="entry name" value="MCP_C"/>
</dbReference>
<dbReference type="GO" id="GO:0005198">
    <property type="term" value="F:structural molecule activity"/>
    <property type="evidence" value="ECO:0007669"/>
    <property type="project" value="InterPro"/>
</dbReference>
<feature type="domain" description="Major capsid protein N-terminal" evidence="2">
    <location>
        <begin position="166"/>
        <end position="316"/>
    </location>
</feature>
<dbReference type="Pfam" id="PF04451">
    <property type="entry name" value="Capsid_NCLDV"/>
    <property type="match status" value="1"/>
</dbReference>
<proteinExistence type="predicted"/>
<organism evidence="3">
    <name type="scientific">viral metagenome</name>
    <dbReference type="NCBI Taxonomy" id="1070528"/>
    <lineage>
        <taxon>unclassified sequences</taxon>
        <taxon>metagenomes</taxon>
        <taxon>organismal metagenomes</taxon>
    </lineage>
</organism>
<dbReference type="AlphaFoldDB" id="A0A6C0LUM5"/>
<dbReference type="InterPro" id="IPR031654">
    <property type="entry name" value="Capsid_N"/>
</dbReference>
<evidence type="ECO:0000259" key="1">
    <source>
        <dbReference type="Pfam" id="PF04451"/>
    </source>
</evidence>
<dbReference type="SMR" id="A0A6C0LUM5"/>
<reference evidence="3" key="1">
    <citation type="journal article" date="2020" name="Nature">
        <title>Giant virus diversity and host interactions through global metagenomics.</title>
        <authorList>
            <person name="Schulz F."/>
            <person name="Roux S."/>
            <person name="Paez-Espino D."/>
            <person name="Jungbluth S."/>
            <person name="Walsh D.A."/>
            <person name="Denef V.J."/>
            <person name="McMahon K.D."/>
            <person name="Konstantinidis K.T."/>
            <person name="Eloe-Fadrosh E.A."/>
            <person name="Kyrpides N.C."/>
            <person name="Woyke T."/>
        </authorList>
    </citation>
    <scope>NUCLEOTIDE SEQUENCE</scope>
    <source>
        <strain evidence="3">GVMAG-S-1016704-121</strain>
    </source>
</reference>
<dbReference type="Pfam" id="PF16903">
    <property type="entry name" value="Capsid_N"/>
    <property type="match status" value="2"/>
</dbReference>
<dbReference type="EMBL" id="MN740560">
    <property type="protein sequence ID" value="QHU33708.1"/>
    <property type="molecule type" value="Genomic_DNA"/>
</dbReference>
<protein>
    <recommendedName>
        <fullName evidence="4">Major capsid protein N-terminal domain-containing protein</fullName>
    </recommendedName>
</protein>
<accession>A0A6C0LUM5</accession>
<name>A0A6C0LUM5_9ZZZZ</name>
<evidence type="ECO:0000259" key="2">
    <source>
        <dbReference type="Pfam" id="PF16903"/>
    </source>
</evidence>
<evidence type="ECO:0000313" key="3">
    <source>
        <dbReference type="EMBL" id="QHU33708.1"/>
    </source>
</evidence>
<dbReference type="Gene3D" id="2.70.9.10">
    <property type="entry name" value="Adenovirus Type 2 Hexon, domain 4"/>
    <property type="match status" value="1"/>
</dbReference>
<feature type="domain" description="Major capsid protein C-terminal" evidence="1">
    <location>
        <begin position="320"/>
        <end position="491"/>
    </location>
</feature>
<feature type="domain" description="Major capsid protein N-terminal" evidence="2">
    <location>
        <begin position="34"/>
        <end position="100"/>
    </location>
</feature>
<dbReference type="InterPro" id="IPR016112">
    <property type="entry name" value="VP_dsDNA_II"/>
</dbReference>
<dbReference type="InterPro" id="IPR038519">
    <property type="entry name" value="MCP_C_sf"/>
</dbReference>